<dbReference type="Pfam" id="PF03830">
    <property type="entry name" value="PTSIIB_sorb"/>
    <property type="match status" value="1"/>
</dbReference>
<evidence type="ECO:0000256" key="1">
    <source>
        <dbReference type="ARBA" id="ARBA00004496"/>
    </source>
</evidence>
<evidence type="ECO:0000256" key="7">
    <source>
        <dbReference type="ARBA" id="ARBA00022777"/>
    </source>
</evidence>
<organism evidence="9 10">
    <name type="scientific">Faecalicoccus acidiformans</name>
    <dbReference type="NCBI Taxonomy" id="915173"/>
    <lineage>
        <taxon>Bacteria</taxon>
        <taxon>Bacillati</taxon>
        <taxon>Bacillota</taxon>
        <taxon>Erysipelotrichia</taxon>
        <taxon>Erysipelotrichales</taxon>
        <taxon>Erysipelotrichaceae</taxon>
        <taxon>Faecalicoccus</taxon>
    </lineage>
</organism>
<comment type="subcellular location">
    <subcellularLocation>
        <location evidence="1">Cytoplasm</location>
    </subcellularLocation>
</comment>
<keyword evidence="4" id="KW-0762">Sugar transport</keyword>
<evidence type="ECO:0000256" key="2">
    <source>
        <dbReference type="ARBA" id="ARBA00022448"/>
    </source>
</evidence>
<evidence type="ECO:0000256" key="4">
    <source>
        <dbReference type="ARBA" id="ARBA00022597"/>
    </source>
</evidence>
<dbReference type="InterPro" id="IPR004720">
    <property type="entry name" value="PTS_IIB_sorbose-sp"/>
</dbReference>
<keyword evidence="7" id="KW-0418">Kinase</keyword>
<dbReference type="RefSeq" id="WP_183376955.1">
    <property type="nucleotide sequence ID" value="NZ_CAWVLV010000031.1"/>
</dbReference>
<proteinExistence type="predicted"/>
<dbReference type="Proteomes" id="UP000521313">
    <property type="component" value="Unassembled WGS sequence"/>
</dbReference>
<reference evidence="9 10" key="1">
    <citation type="submission" date="2020-08" db="EMBL/GenBank/DDBJ databases">
        <title>Genomic Encyclopedia of Type Strains, Phase IV (KMG-IV): sequencing the most valuable type-strain genomes for metagenomic binning, comparative biology and taxonomic classification.</title>
        <authorList>
            <person name="Goeker M."/>
        </authorList>
    </citation>
    <scope>NUCLEOTIDE SEQUENCE [LARGE SCALE GENOMIC DNA]</scope>
    <source>
        <strain evidence="9 10">DSM 26963</strain>
    </source>
</reference>
<keyword evidence="6" id="KW-0598">Phosphotransferase system</keyword>
<dbReference type="GO" id="GO:0008982">
    <property type="term" value="F:protein-N(PI)-phosphohistidine-sugar phosphotransferase activity"/>
    <property type="evidence" value="ECO:0007669"/>
    <property type="project" value="InterPro"/>
</dbReference>
<sequence>MSIVLIRVDDRLIHGQVVVGWTRTVEGTYILVADDEVANNTMQKKLLKFATPTGVQSDILTVEESVKNLKEDKYKNENLIILMKNPKTVKQLIDKGITIQEINIGNIRSTPNRKQLLKGVNASKEEIEDWKELDRLGVKMVAQQFPDQKKYDFNAIINNES</sequence>
<keyword evidence="2" id="KW-0813">Transport</keyword>
<dbReference type="PROSITE" id="PS51101">
    <property type="entry name" value="PTS_EIIB_TYPE_4"/>
    <property type="match status" value="1"/>
</dbReference>
<dbReference type="GO" id="GO:0009401">
    <property type="term" value="P:phosphoenolpyruvate-dependent sugar phosphotransferase system"/>
    <property type="evidence" value="ECO:0007669"/>
    <property type="project" value="UniProtKB-KW"/>
</dbReference>
<name>A0A7W8D217_9FIRM</name>
<protein>
    <submittedName>
        <fullName evidence="9">Mannose/fructose/N-acetylgalactosamine-specific phosphotransferase system component IIB</fullName>
    </submittedName>
</protein>
<evidence type="ECO:0000259" key="8">
    <source>
        <dbReference type="PROSITE" id="PS51101"/>
    </source>
</evidence>
<dbReference type="GO" id="GO:0005737">
    <property type="term" value="C:cytoplasm"/>
    <property type="evidence" value="ECO:0007669"/>
    <property type="project" value="UniProtKB-SubCell"/>
</dbReference>
<dbReference type="GO" id="GO:0016301">
    <property type="term" value="F:kinase activity"/>
    <property type="evidence" value="ECO:0007669"/>
    <property type="project" value="UniProtKB-KW"/>
</dbReference>
<feature type="domain" description="PTS EIIB type-4" evidence="8">
    <location>
        <begin position="1"/>
        <end position="161"/>
    </location>
</feature>
<evidence type="ECO:0000313" key="9">
    <source>
        <dbReference type="EMBL" id="MBB5185728.1"/>
    </source>
</evidence>
<evidence type="ECO:0000256" key="3">
    <source>
        <dbReference type="ARBA" id="ARBA00022490"/>
    </source>
</evidence>
<dbReference type="InterPro" id="IPR036667">
    <property type="entry name" value="PTS_IIB_sorbose-sp_sf"/>
</dbReference>
<gene>
    <name evidence="9" type="ORF">HNQ43_001808</name>
</gene>
<evidence type="ECO:0000256" key="5">
    <source>
        <dbReference type="ARBA" id="ARBA00022679"/>
    </source>
</evidence>
<dbReference type="AlphaFoldDB" id="A0A7W8D217"/>
<dbReference type="Gene3D" id="3.40.35.10">
    <property type="entry name" value="Phosphotransferase system, sorbose subfamily IIB component"/>
    <property type="match status" value="1"/>
</dbReference>
<comment type="caution">
    <text evidence="9">The sequence shown here is derived from an EMBL/GenBank/DDBJ whole genome shotgun (WGS) entry which is preliminary data.</text>
</comment>
<dbReference type="SUPFAM" id="SSF52728">
    <property type="entry name" value="PTS IIb component"/>
    <property type="match status" value="1"/>
</dbReference>
<accession>A0A7W8D217</accession>
<evidence type="ECO:0000256" key="6">
    <source>
        <dbReference type="ARBA" id="ARBA00022683"/>
    </source>
</evidence>
<dbReference type="EMBL" id="JACHHD010000026">
    <property type="protein sequence ID" value="MBB5185728.1"/>
    <property type="molecule type" value="Genomic_DNA"/>
</dbReference>
<evidence type="ECO:0000313" key="10">
    <source>
        <dbReference type="Proteomes" id="UP000521313"/>
    </source>
</evidence>
<keyword evidence="5 9" id="KW-0808">Transferase</keyword>
<keyword evidence="3" id="KW-0963">Cytoplasm</keyword>